<organism evidence="5 6">
    <name type="scientific">Clostridium manihotivorum</name>
    <dbReference type="NCBI Taxonomy" id="2320868"/>
    <lineage>
        <taxon>Bacteria</taxon>
        <taxon>Bacillati</taxon>
        <taxon>Bacillota</taxon>
        <taxon>Clostridia</taxon>
        <taxon>Eubacteriales</taxon>
        <taxon>Clostridiaceae</taxon>
        <taxon>Clostridium</taxon>
    </lineage>
</organism>
<sequence length="477" mass="54396">MKNLYEVLEITPQASKEEIKKAYFKLADKYSVDRYEVEATKIREAYETLINDKTREQYDSISSLSNSINDNYNKALVLLEQGDLKSAIKTLESILKEDSNLIFIKSILGQCYIKNNNSGKAIKLFEELVQADQNNAAFEGYLGDAYFLRGWQKKAVTAYTRAVELDQDNVSLWLSLSDANVLAGNYEESKVILEKALSIERDYRANSIIHLRFMTLELSLGNDIEADFHLNKLIELSKTDDEAKNNLAWDLSNVSTYFLNLGVGSIAGKLNTAALSILPNDEKLSKEKADIDKFNQNFDLFQELMNDKNIKQEIEILIGLKVLPDSMLDAGETTKEDMASLNEYQILLNYEDFKSSIKHLKDKYSELYALKADFFEKASNSSEKKSLLEQYEKDLAKYTSFLDDLVDNEVQAADEEVAVALDEIVEEAKTEEREVLFRNYDEKNEPSTPYVREEPRIGRNEPCICGSGKKYKKCCGK</sequence>
<evidence type="ECO:0000313" key="5">
    <source>
        <dbReference type="EMBL" id="QAA35341.1"/>
    </source>
</evidence>
<accession>A0A3R5R2K2</accession>
<dbReference type="RefSeq" id="WP_128216039.1">
    <property type="nucleotide sequence ID" value="NZ_CP025746.1"/>
</dbReference>
<dbReference type="OrthoDB" id="129696at2"/>
<dbReference type="GO" id="GO:0042026">
    <property type="term" value="P:protein refolding"/>
    <property type="evidence" value="ECO:0007669"/>
    <property type="project" value="TreeGrafter"/>
</dbReference>
<keyword evidence="2" id="KW-0143">Chaperone</keyword>
<dbReference type="Gene3D" id="3.10.450.50">
    <property type="match status" value="1"/>
</dbReference>
<dbReference type="SUPFAM" id="SSF48452">
    <property type="entry name" value="TPR-like"/>
    <property type="match status" value="1"/>
</dbReference>
<protein>
    <recommendedName>
        <fullName evidence="4">J domain-containing protein</fullName>
    </recommendedName>
</protein>
<dbReference type="EMBL" id="CP025746">
    <property type="protein sequence ID" value="QAA35341.1"/>
    <property type="molecule type" value="Genomic_DNA"/>
</dbReference>
<evidence type="ECO:0000313" key="6">
    <source>
        <dbReference type="Proteomes" id="UP000286268"/>
    </source>
</evidence>
<dbReference type="Gene3D" id="1.10.287.110">
    <property type="entry name" value="DnaJ domain"/>
    <property type="match status" value="1"/>
</dbReference>
<dbReference type="PANTHER" id="PTHR43096:SF52">
    <property type="entry name" value="DNAJ HOMOLOG 1, MITOCHONDRIAL-RELATED"/>
    <property type="match status" value="1"/>
</dbReference>
<proteinExistence type="predicted"/>
<dbReference type="GO" id="GO:0005737">
    <property type="term" value="C:cytoplasm"/>
    <property type="evidence" value="ECO:0007669"/>
    <property type="project" value="TreeGrafter"/>
</dbReference>
<dbReference type="Proteomes" id="UP000286268">
    <property type="component" value="Chromosome"/>
</dbReference>
<evidence type="ECO:0000256" key="3">
    <source>
        <dbReference type="PROSITE-ProRule" id="PRU00339"/>
    </source>
</evidence>
<dbReference type="KEGG" id="cmah:C1I91_18445"/>
<dbReference type="InterPro" id="IPR004027">
    <property type="entry name" value="SEC_C_motif"/>
</dbReference>
<dbReference type="InterPro" id="IPR011990">
    <property type="entry name" value="TPR-like_helical_dom_sf"/>
</dbReference>
<dbReference type="PROSITE" id="PS50005">
    <property type="entry name" value="TPR"/>
    <property type="match status" value="2"/>
</dbReference>
<keyword evidence="1" id="KW-0235">DNA replication</keyword>
<dbReference type="AlphaFoldDB" id="A0A3R5R2K2"/>
<dbReference type="SMART" id="SM00271">
    <property type="entry name" value="DnaJ"/>
    <property type="match status" value="1"/>
</dbReference>
<keyword evidence="3" id="KW-0802">TPR repeat</keyword>
<evidence type="ECO:0000256" key="1">
    <source>
        <dbReference type="ARBA" id="ARBA00022705"/>
    </source>
</evidence>
<dbReference type="Gene3D" id="1.25.40.10">
    <property type="entry name" value="Tetratricopeptide repeat domain"/>
    <property type="match status" value="2"/>
</dbReference>
<dbReference type="InterPro" id="IPR001623">
    <property type="entry name" value="DnaJ_domain"/>
</dbReference>
<dbReference type="Pfam" id="PF14559">
    <property type="entry name" value="TPR_19"/>
    <property type="match status" value="1"/>
</dbReference>
<dbReference type="Pfam" id="PF00226">
    <property type="entry name" value="DnaJ"/>
    <property type="match status" value="1"/>
</dbReference>
<gene>
    <name evidence="5" type="ORF">C1I91_18445</name>
</gene>
<dbReference type="GO" id="GO:0051082">
    <property type="term" value="F:unfolded protein binding"/>
    <property type="evidence" value="ECO:0007669"/>
    <property type="project" value="TreeGrafter"/>
</dbReference>
<dbReference type="InterPro" id="IPR019734">
    <property type="entry name" value="TPR_rpt"/>
</dbReference>
<dbReference type="InterPro" id="IPR036869">
    <property type="entry name" value="J_dom_sf"/>
</dbReference>
<keyword evidence="6" id="KW-1185">Reference proteome</keyword>
<dbReference type="CDD" id="cd06257">
    <property type="entry name" value="DnaJ"/>
    <property type="match status" value="1"/>
</dbReference>
<feature type="domain" description="J" evidence="4">
    <location>
        <begin position="3"/>
        <end position="62"/>
    </location>
</feature>
<dbReference type="SUPFAM" id="SSF46565">
    <property type="entry name" value="Chaperone J-domain"/>
    <property type="match status" value="1"/>
</dbReference>
<dbReference type="Pfam" id="PF02810">
    <property type="entry name" value="SEC-C"/>
    <property type="match status" value="1"/>
</dbReference>
<dbReference type="GO" id="GO:0006260">
    <property type="term" value="P:DNA replication"/>
    <property type="evidence" value="ECO:0007669"/>
    <property type="project" value="UniProtKB-KW"/>
</dbReference>
<evidence type="ECO:0000259" key="4">
    <source>
        <dbReference type="PROSITE" id="PS50076"/>
    </source>
</evidence>
<feature type="repeat" description="TPR" evidence="3">
    <location>
        <begin position="136"/>
        <end position="169"/>
    </location>
</feature>
<dbReference type="SUPFAM" id="SSF103642">
    <property type="entry name" value="Sec-C motif"/>
    <property type="match status" value="1"/>
</dbReference>
<feature type="repeat" description="TPR" evidence="3">
    <location>
        <begin position="102"/>
        <end position="135"/>
    </location>
</feature>
<dbReference type="PROSITE" id="PS50076">
    <property type="entry name" value="DNAJ_2"/>
    <property type="match status" value="1"/>
</dbReference>
<reference evidence="5 6" key="1">
    <citation type="submission" date="2018-01" db="EMBL/GenBank/DDBJ databases">
        <title>Genome Sequencing and Assembly of Anaerobacter polyendosporus strain CT4.</title>
        <authorList>
            <person name="Tachaapaikoon C."/>
            <person name="Sutheeworapong S."/>
            <person name="Jenjaroenpun P."/>
            <person name="Wongsurawat T."/>
            <person name="Nookeaw I."/>
            <person name="Cheawchanlertfa P."/>
            <person name="Kosugi A."/>
            <person name="Cheevadhanarak S."/>
            <person name="Ratanakhanokchai K."/>
        </authorList>
    </citation>
    <scope>NUCLEOTIDE SEQUENCE [LARGE SCALE GENOMIC DNA]</scope>
    <source>
        <strain evidence="5 6">CT4</strain>
    </source>
</reference>
<evidence type="ECO:0000256" key="2">
    <source>
        <dbReference type="ARBA" id="ARBA00023186"/>
    </source>
</evidence>
<dbReference type="Pfam" id="PF13414">
    <property type="entry name" value="TPR_11"/>
    <property type="match status" value="1"/>
</dbReference>
<dbReference type="PANTHER" id="PTHR43096">
    <property type="entry name" value="DNAJ HOMOLOG 1, MITOCHONDRIAL-RELATED"/>
    <property type="match status" value="1"/>
</dbReference>
<dbReference type="SMART" id="SM00028">
    <property type="entry name" value="TPR"/>
    <property type="match status" value="4"/>
</dbReference>
<name>A0A3R5R2K2_9CLOT</name>